<protein>
    <recommendedName>
        <fullName evidence="3">Putative gamma-glutamylcyclotransferase</fullName>
    </recommendedName>
</protein>
<dbReference type="PANTHER" id="PTHR31544:SF2">
    <property type="entry name" value="AIG2-LIKE PROTEIN D"/>
    <property type="match status" value="1"/>
</dbReference>
<dbReference type="RefSeq" id="XP_040781800.1">
    <property type="nucleotide sequence ID" value="XM_040916405.1"/>
</dbReference>
<dbReference type="Proteomes" id="UP000803844">
    <property type="component" value="Unassembled WGS sequence"/>
</dbReference>
<sequence length="159" mass="18319">MEPQVFYSVCYNNRSPSDDIKARHHFRPAVLHGYCRRRVRSADYPGMIEDVDHNVFGMVVSGITKANLEKLDYFEGSQYDRRIVRPKLLDKVGDETGEGNVEGEQVITESYVFLDERDLEGREWDFAEFKRDKLKLWTRAGYVFEDCEPGDVASVSAAV</sequence>
<dbReference type="SUPFAM" id="SSF110857">
    <property type="entry name" value="Gamma-glutamyl cyclotransferase-like"/>
    <property type="match status" value="1"/>
</dbReference>
<evidence type="ECO:0000256" key="2">
    <source>
        <dbReference type="ARBA" id="ARBA00022679"/>
    </source>
</evidence>
<comment type="caution">
    <text evidence="5">The sequence shown here is derived from an EMBL/GenBank/DDBJ whole genome shotgun (WGS) entry which is preliminary data.</text>
</comment>
<proteinExistence type="inferred from homology"/>
<reference evidence="5" key="1">
    <citation type="journal article" date="2020" name="Phytopathology">
        <title>Genome sequence of the chestnut blight fungus Cryphonectria parasitica EP155: A fundamental resource for an archetypical invasive plant pathogen.</title>
        <authorList>
            <person name="Crouch J.A."/>
            <person name="Dawe A."/>
            <person name="Aerts A."/>
            <person name="Barry K."/>
            <person name="Churchill A.C.L."/>
            <person name="Grimwood J."/>
            <person name="Hillman B."/>
            <person name="Milgroom M.G."/>
            <person name="Pangilinan J."/>
            <person name="Smith M."/>
            <person name="Salamov A."/>
            <person name="Schmutz J."/>
            <person name="Yadav J."/>
            <person name="Grigoriev I.V."/>
            <person name="Nuss D."/>
        </authorList>
    </citation>
    <scope>NUCLEOTIDE SEQUENCE</scope>
    <source>
        <strain evidence="5">EP155</strain>
    </source>
</reference>
<evidence type="ECO:0000313" key="5">
    <source>
        <dbReference type="EMBL" id="KAF3770839.1"/>
    </source>
</evidence>
<evidence type="ECO:0000259" key="4">
    <source>
        <dbReference type="Pfam" id="PF06094"/>
    </source>
</evidence>
<keyword evidence="2" id="KW-0808">Transferase</keyword>
<dbReference type="OrthoDB" id="1044435at2759"/>
<dbReference type="PANTHER" id="PTHR31544">
    <property type="entry name" value="AIG2-LIKE PROTEIN D"/>
    <property type="match status" value="1"/>
</dbReference>
<gene>
    <name evidence="5" type="ORF">M406DRAFT_246373</name>
</gene>
<keyword evidence="6" id="KW-1185">Reference proteome</keyword>
<comment type="similarity">
    <text evidence="1">Belongs to the gamma-glutamylcyclotransferase family.</text>
</comment>
<dbReference type="InterPro" id="IPR036568">
    <property type="entry name" value="GGCT-like_sf"/>
</dbReference>
<dbReference type="InterPro" id="IPR009288">
    <property type="entry name" value="AIG2-like_dom"/>
</dbReference>
<organism evidence="5 6">
    <name type="scientific">Cryphonectria parasitica (strain ATCC 38755 / EP155)</name>
    <dbReference type="NCBI Taxonomy" id="660469"/>
    <lineage>
        <taxon>Eukaryota</taxon>
        <taxon>Fungi</taxon>
        <taxon>Dikarya</taxon>
        <taxon>Ascomycota</taxon>
        <taxon>Pezizomycotina</taxon>
        <taxon>Sordariomycetes</taxon>
        <taxon>Sordariomycetidae</taxon>
        <taxon>Diaporthales</taxon>
        <taxon>Cryphonectriaceae</taxon>
        <taxon>Cryphonectria-Endothia species complex</taxon>
        <taxon>Cryphonectria</taxon>
    </lineage>
</organism>
<evidence type="ECO:0000256" key="3">
    <source>
        <dbReference type="ARBA" id="ARBA00030602"/>
    </source>
</evidence>
<dbReference type="GeneID" id="63833534"/>
<dbReference type="CDD" id="cd06661">
    <property type="entry name" value="GGCT_like"/>
    <property type="match status" value="1"/>
</dbReference>
<feature type="domain" description="Gamma-glutamylcyclotransferase AIG2-like" evidence="4">
    <location>
        <begin position="24"/>
        <end position="95"/>
    </location>
</feature>
<evidence type="ECO:0000313" key="6">
    <source>
        <dbReference type="Proteomes" id="UP000803844"/>
    </source>
</evidence>
<dbReference type="InterPro" id="IPR013024">
    <property type="entry name" value="GGCT-like"/>
</dbReference>
<evidence type="ECO:0000256" key="1">
    <source>
        <dbReference type="ARBA" id="ARBA00008861"/>
    </source>
</evidence>
<dbReference type="InterPro" id="IPR045038">
    <property type="entry name" value="AIG2-like"/>
</dbReference>
<dbReference type="Pfam" id="PF06094">
    <property type="entry name" value="GGACT"/>
    <property type="match status" value="1"/>
</dbReference>
<accession>A0A9P5CTN9</accession>
<dbReference type="EMBL" id="MU032344">
    <property type="protein sequence ID" value="KAF3770839.1"/>
    <property type="molecule type" value="Genomic_DNA"/>
</dbReference>
<dbReference type="AlphaFoldDB" id="A0A9P5CTN9"/>
<dbReference type="Gene3D" id="3.10.490.10">
    <property type="entry name" value="Gamma-glutamyl cyclotransferase-like"/>
    <property type="match status" value="1"/>
</dbReference>
<name>A0A9P5CTN9_CRYP1</name>
<dbReference type="GO" id="GO:0016740">
    <property type="term" value="F:transferase activity"/>
    <property type="evidence" value="ECO:0007669"/>
    <property type="project" value="UniProtKB-KW"/>
</dbReference>